<evidence type="ECO:0000256" key="3">
    <source>
        <dbReference type="ARBA" id="ARBA00023268"/>
    </source>
</evidence>
<sequence length="453" mass="46292">MDIAVVGDVLLDRDLRGGARRLSPDAPVPVVGVGTEELPAGGAGLVATLLSRDGHRVRLVTVLSDDAAAGQLRRELAGAEIVAGPSGAPTPLQTRVRAHSQAVVRFAEGCGDFPAPDVTDGMLAAVGAADVIIVADYGRGLAANGRLRELLERCAGQVPVVWDPHPAGAEPVPGAAAVTPNLSEALHAAGVSGSGPRAAAAAAAELRSRWRSGTLVVTLGSQGALVLGEGGLPQAVPAPRTVAGDPCGAGDRFAASLAVGLGRGVPADEAAEAAVRDAADFLAAGGVASLRGVPAPQRLRSGGRDALAAVQRVREAGGTVVATGGCFDLLHAGHARTLSAARRLGDCLLGCLDSDASVRRLKGEQRPIMTQQDRAELLLSLECVDGVFIFEEDTPEAALDRLRPDIWVKGGDYTVDQLPEAELVRSWGGQIMTVPYHPARSTTRLAEALAKVG</sequence>
<gene>
    <name evidence="7" type="ORF">HER39_05485</name>
</gene>
<dbReference type="Proteomes" id="UP000523795">
    <property type="component" value="Unassembled WGS sequence"/>
</dbReference>
<keyword evidence="3" id="KW-0511">Multifunctional enzyme</keyword>
<feature type="domain" description="Cytidyltransferase-like" evidence="6">
    <location>
        <begin position="323"/>
        <end position="417"/>
    </location>
</feature>
<dbReference type="Pfam" id="PF01467">
    <property type="entry name" value="CTP_transf_like"/>
    <property type="match status" value="1"/>
</dbReference>
<accession>A0ABX1JL51</accession>
<dbReference type="GO" id="GO:0016301">
    <property type="term" value="F:kinase activity"/>
    <property type="evidence" value="ECO:0007669"/>
    <property type="project" value="UniProtKB-KW"/>
</dbReference>
<protein>
    <submittedName>
        <fullName evidence="7">Bifunctional heptose 7-phosphate kinase/heptose 1-phosphate adenyltransferase</fullName>
    </submittedName>
</protein>
<keyword evidence="2" id="KW-0548">Nucleotidyltransferase</keyword>
<keyword evidence="7" id="KW-0418">Kinase</keyword>
<evidence type="ECO:0000256" key="1">
    <source>
        <dbReference type="ARBA" id="ARBA00022679"/>
    </source>
</evidence>
<dbReference type="InterPro" id="IPR050385">
    <property type="entry name" value="Archaeal_FAD_synthase"/>
</dbReference>
<dbReference type="SUPFAM" id="SSF53613">
    <property type="entry name" value="Ribokinase-like"/>
    <property type="match status" value="1"/>
</dbReference>
<evidence type="ECO:0000313" key="8">
    <source>
        <dbReference type="Proteomes" id="UP000523795"/>
    </source>
</evidence>
<dbReference type="InterPro" id="IPR014729">
    <property type="entry name" value="Rossmann-like_a/b/a_fold"/>
</dbReference>
<evidence type="ECO:0000256" key="2">
    <source>
        <dbReference type="ARBA" id="ARBA00022695"/>
    </source>
</evidence>
<evidence type="ECO:0000259" key="5">
    <source>
        <dbReference type="Pfam" id="PF00294"/>
    </source>
</evidence>
<keyword evidence="8" id="KW-1185">Reference proteome</keyword>
<dbReference type="Pfam" id="PF00294">
    <property type="entry name" value="PfkB"/>
    <property type="match status" value="1"/>
</dbReference>
<dbReference type="NCBIfam" id="TIGR00125">
    <property type="entry name" value="cyt_tran_rel"/>
    <property type="match status" value="1"/>
</dbReference>
<organism evidence="7 8">
    <name type="scientific">Arthrobacter deserti</name>
    <dbReference type="NCBI Taxonomy" id="1742687"/>
    <lineage>
        <taxon>Bacteria</taxon>
        <taxon>Bacillati</taxon>
        <taxon>Actinomycetota</taxon>
        <taxon>Actinomycetes</taxon>
        <taxon>Micrococcales</taxon>
        <taxon>Micrococcaceae</taxon>
        <taxon>Arthrobacter</taxon>
    </lineage>
</organism>
<comment type="caution">
    <text evidence="7">The sequence shown here is derived from an EMBL/GenBank/DDBJ whole genome shotgun (WGS) entry which is preliminary data.</text>
</comment>
<reference evidence="7 8" key="1">
    <citation type="submission" date="2020-04" db="EMBL/GenBank/DDBJ databases">
        <authorList>
            <person name="Liu S."/>
        </authorList>
    </citation>
    <scope>NUCLEOTIDE SEQUENCE [LARGE SCALE GENOMIC DNA]</scope>
    <source>
        <strain evidence="7 8">CGMCC 1.15091</strain>
    </source>
</reference>
<dbReference type="InterPro" id="IPR011611">
    <property type="entry name" value="PfkB_dom"/>
</dbReference>
<keyword evidence="1" id="KW-0808">Transferase</keyword>
<evidence type="ECO:0000256" key="4">
    <source>
        <dbReference type="ARBA" id="ARBA00023277"/>
    </source>
</evidence>
<dbReference type="InterPro" id="IPR004821">
    <property type="entry name" value="Cyt_trans-like"/>
</dbReference>
<evidence type="ECO:0000259" key="6">
    <source>
        <dbReference type="Pfam" id="PF01467"/>
    </source>
</evidence>
<dbReference type="SUPFAM" id="SSF52374">
    <property type="entry name" value="Nucleotidylyl transferase"/>
    <property type="match status" value="1"/>
</dbReference>
<feature type="domain" description="Carbohydrate kinase PfkB" evidence="5">
    <location>
        <begin position="3"/>
        <end position="279"/>
    </location>
</feature>
<evidence type="ECO:0000313" key="7">
    <source>
        <dbReference type="EMBL" id="NKX50032.1"/>
    </source>
</evidence>
<dbReference type="PANTHER" id="PTHR43793">
    <property type="entry name" value="FAD SYNTHASE"/>
    <property type="match status" value="1"/>
</dbReference>
<proteinExistence type="predicted"/>
<dbReference type="EMBL" id="JAAZSR010000056">
    <property type="protein sequence ID" value="NKX50032.1"/>
    <property type="molecule type" value="Genomic_DNA"/>
</dbReference>
<dbReference type="PANTHER" id="PTHR43793:SF2">
    <property type="entry name" value="BIFUNCTIONAL PROTEIN HLDE"/>
    <property type="match status" value="1"/>
</dbReference>
<dbReference type="InterPro" id="IPR029056">
    <property type="entry name" value="Ribokinase-like"/>
</dbReference>
<name>A0ABX1JL51_9MICC</name>
<dbReference type="Gene3D" id="3.40.50.620">
    <property type="entry name" value="HUPs"/>
    <property type="match status" value="1"/>
</dbReference>
<dbReference type="Gene3D" id="3.40.1190.20">
    <property type="match status" value="1"/>
</dbReference>
<keyword evidence="4" id="KW-0119">Carbohydrate metabolism</keyword>